<organism evidence="2">
    <name type="scientific">Edafosvirus sp</name>
    <dbReference type="NCBI Taxonomy" id="2487765"/>
    <lineage>
        <taxon>Viruses</taxon>
        <taxon>Varidnaviria</taxon>
        <taxon>Bamfordvirae</taxon>
        <taxon>Nucleocytoviricota</taxon>
        <taxon>Megaviricetes</taxon>
        <taxon>Imitervirales</taxon>
        <taxon>Mimiviridae</taxon>
        <taxon>Klosneuvirinae</taxon>
    </lineage>
</organism>
<dbReference type="EMBL" id="MK072079">
    <property type="protein sequence ID" value="AYV78477.1"/>
    <property type="molecule type" value="Genomic_DNA"/>
</dbReference>
<feature type="transmembrane region" description="Helical" evidence="1">
    <location>
        <begin position="299"/>
        <end position="318"/>
    </location>
</feature>
<reference evidence="2" key="1">
    <citation type="submission" date="2018-10" db="EMBL/GenBank/DDBJ databases">
        <title>Hidden diversity of soil giant viruses.</title>
        <authorList>
            <person name="Schulz F."/>
            <person name="Alteio L."/>
            <person name="Goudeau D."/>
            <person name="Ryan E.M."/>
            <person name="Malmstrom R.R."/>
            <person name="Blanchard J."/>
            <person name="Woyke T."/>
        </authorList>
    </citation>
    <scope>NUCLEOTIDE SEQUENCE</scope>
    <source>
        <strain evidence="2">EDV1</strain>
    </source>
</reference>
<protein>
    <submittedName>
        <fullName evidence="2">Uncharacterized protein</fullName>
    </submittedName>
</protein>
<feature type="transmembrane region" description="Helical" evidence="1">
    <location>
        <begin position="41"/>
        <end position="61"/>
    </location>
</feature>
<gene>
    <name evidence="2" type="ORF">Edafosvirus14_24</name>
</gene>
<evidence type="ECO:0000256" key="1">
    <source>
        <dbReference type="SAM" id="Phobius"/>
    </source>
</evidence>
<sequence length="337" mass="40008">MPYKQQDTQNKYKVEIQIYYTIHYKIMEYIVSQMIFGQRHLHIFGSLTAIIISIFLLNRYGRNDIDEKYGKTKEMVNEIYNTSELIKLIDNCQYTAYDVSNYWKCDNVQRSNENICAKQGGYCTNWKKINCKPCYYQCDIGCKYNNLSKICLSGLDNNECSRTYTNRLVYEEYYFTGYQCPKDLDIYTKLTCSECNKRNMRDLDMKCSPQNFACQCDNICTTIAPNQLCDVHDAIRYTLHKTLYYIVENIKYDLPEERKICINEDIKCINDFKNNYETIHYTKESPQNYQYHNPVISHYFACCCIIALLLCSIIWFGMSIAHTYYRNDYQSIPTNSE</sequence>
<keyword evidence="1" id="KW-0472">Membrane</keyword>
<keyword evidence="1" id="KW-1133">Transmembrane helix</keyword>
<name>A0A3G4ZUA8_9VIRU</name>
<keyword evidence="1" id="KW-0812">Transmembrane</keyword>
<proteinExistence type="predicted"/>
<evidence type="ECO:0000313" key="2">
    <source>
        <dbReference type="EMBL" id="AYV78477.1"/>
    </source>
</evidence>
<accession>A0A3G4ZUA8</accession>